<keyword evidence="2" id="KW-1185">Reference proteome</keyword>
<gene>
    <name evidence="1" type="ORF">LT40_06080</name>
</gene>
<dbReference type="OrthoDB" id="6937196at2"/>
<organism evidence="1 2">
    <name type="scientific">Pseudomonas rhizosphaerae</name>
    <dbReference type="NCBI Taxonomy" id="216142"/>
    <lineage>
        <taxon>Bacteria</taxon>
        <taxon>Pseudomonadati</taxon>
        <taxon>Pseudomonadota</taxon>
        <taxon>Gammaproteobacteria</taxon>
        <taxon>Pseudomonadales</taxon>
        <taxon>Pseudomonadaceae</taxon>
        <taxon>Pseudomonas</taxon>
    </lineage>
</organism>
<proteinExistence type="predicted"/>
<reference evidence="1 2" key="1">
    <citation type="journal article" date="2015" name="J. Biotechnol.">
        <title>Complete genome sequence of Pseudomonas rhizosphaerae IH5T (=DSM 16299T), a phosphate-solubilizing rhizobacterium for bacterial biofertilizer.</title>
        <authorList>
            <person name="Kwak Y."/>
            <person name="Jung B.K."/>
            <person name="Shin J.H."/>
        </authorList>
    </citation>
    <scope>NUCLEOTIDE SEQUENCE [LARGE SCALE GENOMIC DNA]</scope>
    <source>
        <strain evidence="1">DSM 16299</strain>
    </source>
</reference>
<dbReference type="Proteomes" id="UP000029499">
    <property type="component" value="Chromosome"/>
</dbReference>
<name>A0A089YRJ7_9PSED</name>
<dbReference type="AlphaFoldDB" id="A0A089YRJ7"/>
<protein>
    <submittedName>
        <fullName evidence="1">Uncharacterized protein</fullName>
    </submittedName>
</protein>
<dbReference type="EMBL" id="CP009533">
    <property type="protein sequence ID" value="AIS17002.1"/>
    <property type="molecule type" value="Genomic_DNA"/>
</dbReference>
<dbReference type="RefSeq" id="WP_043187659.1">
    <property type="nucleotide sequence ID" value="NZ_CP009533.1"/>
</dbReference>
<accession>A0A089YRJ7</accession>
<evidence type="ECO:0000313" key="1">
    <source>
        <dbReference type="EMBL" id="AIS17002.1"/>
    </source>
</evidence>
<dbReference type="KEGG" id="prh:LT40_06080"/>
<evidence type="ECO:0000313" key="2">
    <source>
        <dbReference type="Proteomes" id="UP000029499"/>
    </source>
</evidence>
<dbReference type="HOGENOM" id="CLU_1538764_0_0_6"/>
<sequence>MRPDQEATWEVTMKNLMGTSFIAQLKCIAGTYPPFVALSEGDIAAKSGWLELTHDSSRSVAFRFQFLSQTEDRFHYAITGAEEAGYYADAALGVSLNSYVGLYHLATVENVWKFDFTATGLDEEGFWLRDKDGYRMAVTEIPHAGFVSIPGVAGVPRLNVASGTLARFELTAVRALG</sequence>